<dbReference type="PANTHER" id="PTHR30504">
    <property type="entry name" value="GLUCANS BIOSYNTHESIS PROTEIN"/>
    <property type="match status" value="1"/>
</dbReference>
<dbReference type="InterPro" id="IPR011013">
    <property type="entry name" value="Gal_mutarotase_sf_dom"/>
</dbReference>
<dbReference type="Proteomes" id="UP001138961">
    <property type="component" value="Unassembled WGS sequence"/>
</dbReference>
<dbReference type="InterPro" id="IPR014756">
    <property type="entry name" value="Ig_E-set"/>
</dbReference>
<evidence type="ECO:0000256" key="4">
    <source>
        <dbReference type="ARBA" id="ARBA00022764"/>
    </source>
</evidence>
<dbReference type="Gene3D" id="2.70.98.10">
    <property type="match status" value="1"/>
</dbReference>
<proteinExistence type="inferred from homology"/>
<dbReference type="RefSeq" id="WP_226749183.1">
    <property type="nucleotide sequence ID" value="NZ_JAJATZ010000011.1"/>
</dbReference>
<comment type="similarity">
    <text evidence="3">Belongs to the OpgD/OpgG family.</text>
</comment>
<gene>
    <name evidence="6" type="ORF">LGQ03_15840</name>
</gene>
<dbReference type="InterPro" id="IPR014718">
    <property type="entry name" value="GH-type_carb-bd"/>
</dbReference>
<dbReference type="InterPro" id="IPR013783">
    <property type="entry name" value="Ig-like_fold"/>
</dbReference>
<keyword evidence="4" id="KW-0574">Periplasm</keyword>
<dbReference type="SUPFAM" id="SSF81296">
    <property type="entry name" value="E set domains"/>
    <property type="match status" value="1"/>
</dbReference>
<dbReference type="EMBL" id="JAJATZ010000011">
    <property type="protein sequence ID" value="MCB5200709.1"/>
    <property type="molecule type" value="Genomic_DNA"/>
</dbReference>
<organism evidence="6 7">
    <name type="scientific">Loktanella gaetbuli</name>
    <dbReference type="NCBI Taxonomy" id="2881335"/>
    <lineage>
        <taxon>Bacteria</taxon>
        <taxon>Pseudomonadati</taxon>
        <taxon>Pseudomonadota</taxon>
        <taxon>Alphaproteobacteria</taxon>
        <taxon>Rhodobacterales</taxon>
        <taxon>Roseobacteraceae</taxon>
        <taxon>Loktanella</taxon>
    </lineage>
</organism>
<comment type="pathway">
    <text evidence="2">Glycan metabolism; osmoregulated periplasmic glucan (OPG) biosynthesis.</text>
</comment>
<comment type="caution">
    <text evidence="6">The sequence shown here is derived from an EMBL/GenBank/DDBJ whole genome shotgun (WGS) entry which is preliminary data.</text>
</comment>
<reference evidence="6" key="1">
    <citation type="submission" date="2021-10" db="EMBL/GenBank/DDBJ databases">
        <title>Loktanella gaetbuli sp. nov., isolated from a tidal flat.</title>
        <authorList>
            <person name="Park S."/>
            <person name="Yoon J.-H."/>
        </authorList>
    </citation>
    <scope>NUCLEOTIDE SEQUENCE</scope>
    <source>
        <strain evidence="6">TSTF-M6</strain>
    </source>
</reference>
<evidence type="ECO:0000259" key="5">
    <source>
        <dbReference type="Pfam" id="PF04349"/>
    </source>
</evidence>
<protein>
    <submittedName>
        <fullName evidence="6">Glucan biosynthesis protein G</fullName>
    </submittedName>
</protein>
<dbReference type="Gene3D" id="2.60.40.10">
    <property type="entry name" value="Immunoglobulins"/>
    <property type="match status" value="1"/>
</dbReference>
<dbReference type="SUPFAM" id="SSF74650">
    <property type="entry name" value="Galactose mutarotase-like"/>
    <property type="match status" value="1"/>
</dbReference>
<evidence type="ECO:0000313" key="6">
    <source>
        <dbReference type="EMBL" id="MCB5200709.1"/>
    </source>
</evidence>
<accession>A0ABS8BYE2</accession>
<dbReference type="PIRSF" id="PIRSF006281">
    <property type="entry name" value="MdoG"/>
    <property type="match status" value="1"/>
</dbReference>
<dbReference type="InterPro" id="IPR007444">
    <property type="entry name" value="Glucan_biosyn_MdoG_C"/>
</dbReference>
<dbReference type="InterPro" id="IPR014438">
    <property type="entry name" value="Glucan_biosyn_MdoG/MdoD"/>
</dbReference>
<dbReference type="Pfam" id="PF04349">
    <property type="entry name" value="MdoG"/>
    <property type="match status" value="1"/>
</dbReference>
<evidence type="ECO:0000256" key="1">
    <source>
        <dbReference type="ARBA" id="ARBA00004418"/>
    </source>
</evidence>
<dbReference type="PANTHER" id="PTHR30504:SF2">
    <property type="entry name" value="GLUCANS BIOSYNTHESIS PROTEIN G"/>
    <property type="match status" value="1"/>
</dbReference>
<evidence type="ECO:0000256" key="2">
    <source>
        <dbReference type="ARBA" id="ARBA00005001"/>
    </source>
</evidence>
<sequence>MSLLGTLAQTATAQTVAAEPATPFSFAALVDRARQTAAQAYVPPEVLSAAFTDLDYDAYRTIQFNEARARWAGPEAFAVLHAYHPGWLFDSTVDLFEIVDGMAVPMDFSARDFRYGGDVEQPLIDGEIFPGVAGFRLNMPLNAPDRFDEVVTFLGASYFRALGKDNRYGLSARGLAVNTATSEAEEFPRFSAFWLTRPAPGDTAVTFYALLESESVAGAYQFTVTPGETTTIDVTSELFFRRDIEQLGIAPLTSMFLFGLNDQGPFDDYRTRVHDSEALIINNAGGETLYRVLNNPQKLANSYFGAQSPRSFGLVQRNRDFESYLDAEAFYERRPSLMIEPVGDWGDGTVRLIEIPTDLETNDNIVAFWIPQNPYGAGSSAKVSYRLHWGMTPPGAQSDLAQITHTLAGAGGVSGVEPSADTRKFVIDFQGGLLAEPIAELLVEARTSIYGGTLVQEVLQRVDGQDATWRLVLEVAADPGAIVEMRANLAEGDRLLTETWVYQWMKN</sequence>
<keyword evidence="7" id="KW-1185">Reference proteome</keyword>
<comment type="subcellular location">
    <subcellularLocation>
        <location evidence="1">Periplasm</location>
    </subcellularLocation>
</comment>
<name>A0ABS8BYE2_9RHOB</name>
<feature type="domain" description="Glucan biosynthesis periplasmic MdoG C-terminal" evidence="5">
    <location>
        <begin position="24"/>
        <end position="504"/>
    </location>
</feature>
<evidence type="ECO:0000313" key="7">
    <source>
        <dbReference type="Proteomes" id="UP001138961"/>
    </source>
</evidence>
<evidence type="ECO:0000256" key="3">
    <source>
        <dbReference type="ARBA" id="ARBA00009284"/>
    </source>
</evidence>